<dbReference type="PANTHER" id="PTHR43861:SF1">
    <property type="entry name" value="TRANS-ACONITATE 2-METHYLTRANSFERASE"/>
    <property type="match status" value="1"/>
</dbReference>
<evidence type="ECO:0000313" key="5">
    <source>
        <dbReference type="Proteomes" id="UP001165306"/>
    </source>
</evidence>
<dbReference type="Proteomes" id="UP001165306">
    <property type="component" value="Unassembled WGS sequence"/>
</dbReference>
<name>A0AA41WCV9_9BACT</name>
<dbReference type="PANTHER" id="PTHR43861">
    <property type="entry name" value="TRANS-ACONITATE 2-METHYLTRANSFERASE-RELATED"/>
    <property type="match status" value="1"/>
</dbReference>
<dbReference type="GO" id="GO:0032259">
    <property type="term" value="P:methylation"/>
    <property type="evidence" value="ECO:0007669"/>
    <property type="project" value="UniProtKB-KW"/>
</dbReference>
<dbReference type="Pfam" id="PF13649">
    <property type="entry name" value="Methyltransf_25"/>
    <property type="match status" value="1"/>
</dbReference>
<protein>
    <submittedName>
        <fullName evidence="4">Class I SAM-dependent methyltransferase</fullName>
    </submittedName>
</protein>
<evidence type="ECO:0000259" key="3">
    <source>
        <dbReference type="Pfam" id="PF13649"/>
    </source>
</evidence>
<dbReference type="Gene3D" id="3.40.50.150">
    <property type="entry name" value="Vaccinia Virus protein VP39"/>
    <property type="match status" value="1"/>
</dbReference>
<dbReference type="GO" id="GO:0008168">
    <property type="term" value="F:methyltransferase activity"/>
    <property type="evidence" value="ECO:0007669"/>
    <property type="project" value="UniProtKB-KW"/>
</dbReference>
<accession>A0AA41WCV9</accession>
<dbReference type="InterPro" id="IPR029063">
    <property type="entry name" value="SAM-dependent_MTases_sf"/>
</dbReference>
<dbReference type="EMBL" id="JAMSLR010000007">
    <property type="protein sequence ID" value="MCM8749647.1"/>
    <property type="molecule type" value="Genomic_DNA"/>
</dbReference>
<evidence type="ECO:0000313" key="4">
    <source>
        <dbReference type="EMBL" id="MCM8749647.1"/>
    </source>
</evidence>
<keyword evidence="2" id="KW-0808">Transferase</keyword>
<sequence>MLERHFNEDRLAALYDLFYPPERRADLAFYLPLVMSARAVLDVGCGTGALLRMARQAGHSGRLCGLDPALGMITQARKWPDIEWVHGDLTTVRWEQEFDLVVMTGHTFQEFIEDDEIRAALAAVRAALVDGGRFAFETRNPLDRAWERWDSQYSGEVVDATGAVVRAEYQVETPVEGDIVRYVSVFSSPDWDQPEVSRGVLRFLDAERLAAFLSDAGLVIEEQFGDWARNPHTATSPEIITIARRI</sequence>
<dbReference type="SUPFAM" id="SSF53335">
    <property type="entry name" value="S-adenosyl-L-methionine-dependent methyltransferases"/>
    <property type="match status" value="1"/>
</dbReference>
<evidence type="ECO:0000256" key="1">
    <source>
        <dbReference type="ARBA" id="ARBA00022603"/>
    </source>
</evidence>
<dbReference type="RefSeq" id="WP_284057431.1">
    <property type="nucleotide sequence ID" value="NZ_JAMSLR010000007.1"/>
</dbReference>
<keyword evidence="5" id="KW-1185">Reference proteome</keyword>
<keyword evidence="1 4" id="KW-0489">Methyltransferase</keyword>
<dbReference type="AlphaFoldDB" id="A0AA41WCV9"/>
<comment type="caution">
    <text evidence="4">The sequence shown here is derived from an EMBL/GenBank/DDBJ whole genome shotgun (WGS) entry which is preliminary data.</text>
</comment>
<dbReference type="InterPro" id="IPR041698">
    <property type="entry name" value="Methyltransf_25"/>
</dbReference>
<evidence type="ECO:0000256" key="2">
    <source>
        <dbReference type="ARBA" id="ARBA00022679"/>
    </source>
</evidence>
<reference evidence="4" key="1">
    <citation type="submission" date="2022-06" db="EMBL/GenBank/DDBJ databases">
        <title>CFH 74404 Thermomicrobiaceae sp.</title>
        <authorList>
            <person name="Ming H."/>
            <person name="Li W.-J."/>
            <person name="Zhao Z."/>
        </authorList>
    </citation>
    <scope>NUCLEOTIDE SEQUENCE</scope>
    <source>
        <strain evidence="4">CFH 74404</strain>
    </source>
</reference>
<proteinExistence type="predicted"/>
<organism evidence="4 5">
    <name type="scientific">Thermalbibacter longus</name>
    <dbReference type="NCBI Taxonomy" id="2951981"/>
    <lineage>
        <taxon>Bacteria</taxon>
        <taxon>Pseudomonadati</taxon>
        <taxon>Thermomicrobiota</taxon>
        <taxon>Thermomicrobia</taxon>
        <taxon>Thermomicrobiales</taxon>
        <taxon>Thermomicrobiaceae</taxon>
        <taxon>Thermalbibacter</taxon>
    </lineage>
</organism>
<feature type="domain" description="Methyltransferase" evidence="3">
    <location>
        <begin position="40"/>
        <end position="132"/>
    </location>
</feature>
<dbReference type="CDD" id="cd02440">
    <property type="entry name" value="AdoMet_MTases"/>
    <property type="match status" value="1"/>
</dbReference>
<gene>
    <name evidence="4" type="ORF">NET02_10845</name>
</gene>